<feature type="domain" description="Abortive phage infection protein C-terminal" evidence="1">
    <location>
        <begin position="241"/>
        <end position="572"/>
    </location>
</feature>
<dbReference type="AlphaFoldDB" id="A0A1J5RUJ3"/>
<feature type="domain" description="Abortive infection phage resistance protein N-terminal" evidence="2">
    <location>
        <begin position="30"/>
        <end position="181"/>
    </location>
</feature>
<dbReference type="Pfam" id="PF22879">
    <property type="entry name" value="AIPR_N"/>
    <property type="match status" value="1"/>
</dbReference>
<evidence type="ECO:0000259" key="1">
    <source>
        <dbReference type="Pfam" id="PF10592"/>
    </source>
</evidence>
<gene>
    <name evidence="3" type="ORF">GALL_185220</name>
</gene>
<dbReference type="Pfam" id="PF10592">
    <property type="entry name" value="AIPR"/>
    <property type="match status" value="1"/>
</dbReference>
<evidence type="ECO:0000259" key="2">
    <source>
        <dbReference type="Pfam" id="PF22879"/>
    </source>
</evidence>
<protein>
    <submittedName>
        <fullName evidence="3">AIPR protein</fullName>
    </submittedName>
</protein>
<name>A0A1J5RUJ3_9ZZZZ</name>
<evidence type="ECO:0000313" key="3">
    <source>
        <dbReference type="EMBL" id="OIQ99425.1"/>
    </source>
</evidence>
<dbReference type="InterPro" id="IPR018891">
    <property type="entry name" value="AIPR_C"/>
</dbReference>
<comment type="caution">
    <text evidence="3">The sequence shown here is derived from an EMBL/GenBank/DDBJ whole genome shotgun (WGS) entry which is preliminary data.</text>
</comment>
<organism evidence="3">
    <name type="scientific">mine drainage metagenome</name>
    <dbReference type="NCBI Taxonomy" id="410659"/>
    <lineage>
        <taxon>unclassified sequences</taxon>
        <taxon>metagenomes</taxon>
        <taxon>ecological metagenomes</taxon>
    </lineage>
</organism>
<reference evidence="3" key="1">
    <citation type="submission" date="2016-10" db="EMBL/GenBank/DDBJ databases">
        <title>Sequence of Gallionella enrichment culture.</title>
        <authorList>
            <person name="Poehlein A."/>
            <person name="Muehling M."/>
            <person name="Daniel R."/>
        </authorList>
    </citation>
    <scope>NUCLEOTIDE SEQUENCE</scope>
</reference>
<dbReference type="InterPro" id="IPR055101">
    <property type="entry name" value="AIPR_N"/>
</dbReference>
<sequence length="703" mass="79975">MLHPEEFLVELGQIVARRSKASHLVDTLAFVNEVAERLEEDPVFGEFEQAEWEGTGRRNRTLKLHGYTHLEESDGSLGLVVGKWSDIAQPATFSTGSAVELSGWLENFVRESIENNLFEKITEANPAYELAYQLYNERKKISRIRLHIFTNLSLSSKFKEELQGEVAGIPFERHIWDLPRLMALYQSSRERELVEIELSDFGQAGIPCIEATGDNSCKSYLCIIRGNLLADLFDRYGSRLLEGNVRSFLGMRGGVNKGIRKTIQDQPHLFFAYNNGIAATASDVEIESINGQPTITRITDLQIVNGGQTTASVLTARKKDRLSLENVSVQMKLTTVGQAEAHDLVPRIAEYANTQNKVNVADFFANHPFHRKMEEISRRLLTPARAGIRIQSKWFYERSRGQYQNERLYLSQSQKNAFDSEYPPNQLVNKTDLAKYDNTWNEKPHWVSLGAQKNFIRFAAKFDGGKDIGQAEYWETISPQYGETYFRHMMSVAMIWRFMERIVDEARGGWYEGGYRANIVTYTIAKLGHLARSQGREIDLESIWNRQEVGAELSSALSSMGQQIQDILVNPPEGERNVGEWCKKDQCWNDVMNLELTVPSLNALTIEKDEFKLQKADGKKQGAIDDGINVQEKVFELTFSGYWKALLAWPNCATLFSTTDRSLIQKASTTQSFVKIALEKDWKKLLKLKEAAEDEGFRHTTNA</sequence>
<dbReference type="EMBL" id="MLJW01000106">
    <property type="protein sequence ID" value="OIQ99425.1"/>
    <property type="molecule type" value="Genomic_DNA"/>
</dbReference>
<accession>A0A1J5RUJ3</accession>
<proteinExistence type="predicted"/>